<evidence type="ECO:0000313" key="3">
    <source>
        <dbReference type="Proteomes" id="UP000887574"/>
    </source>
</evidence>
<reference evidence="4" key="1">
    <citation type="submission" date="2022-11" db="UniProtKB">
        <authorList>
            <consortium name="WormBaseParasite"/>
        </authorList>
    </citation>
    <scope>IDENTIFICATION</scope>
</reference>
<feature type="transmembrane region" description="Helical" evidence="2">
    <location>
        <begin position="52"/>
        <end position="73"/>
    </location>
</feature>
<feature type="compositionally biased region" description="Polar residues" evidence="1">
    <location>
        <begin position="221"/>
        <end position="246"/>
    </location>
</feature>
<organism evidence="3 4">
    <name type="scientific">Ditylenchus dipsaci</name>
    <dbReference type="NCBI Taxonomy" id="166011"/>
    <lineage>
        <taxon>Eukaryota</taxon>
        <taxon>Metazoa</taxon>
        <taxon>Ecdysozoa</taxon>
        <taxon>Nematoda</taxon>
        <taxon>Chromadorea</taxon>
        <taxon>Rhabditida</taxon>
        <taxon>Tylenchina</taxon>
        <taxon>Tylenchomorpha</taxon>
        <taxon>Sphaerularioidea</taxon>
        <taxon>Anguinidae</taxon>
        <taxon>Anguininae</taxon>
        <taxon>Ditylenchus</taxon>
    </lineage>
</organism>
<feature type="transmembrane region" description="Helical" evidence="2">
    <location>
        <begin position="185"/>
        <end position="207"/>
    </location>
</feature>
<evidence type="ECO:0000256" key="1">
    <source>
        <dbReference type="SAM" id="MobiDB-lite"/>
    </source>
</evidence>
<dbReference type="WBParaSite" id="jg23145">
    <property type="protein sequence ID" value="jg23145"/>
    <property type="gene ID" value="jg23145"/>
</dbReference>
<feature type="region of interest" description="Disordered" evidence="1">
    <location>
        <begin position="220"/>
        <end position="246"/>
    </location>
</feature>
<feature type="transmembrane region" description="Helical" evidence="2">
    <location>
        <begin position="93"/>
        <end position="115"/>
    </location>
</feature>
<dbReference type="CDD" id="cd00637">
    <property type="entry name" value="7tm_classA_rhodopsin-like"/>
    <property type="match status" value="1"/>
</dbReference>
<keyword evidence="2" id="KW-1133">Transmembrane helix</keyword>
<protein>
    <submittedName>
        <fullName evidence="4">Taste receptor type 2</fullName>
    </submittedName>
</protein>
<feature type="transmembrane region" description="Helical" evidence="2">
    <location>
        <begin position="142"/>
        <end position="165"/>
    </location>
</feature>
<dbReference type="Gene3D" id="1.20.1070.10">
    <property type="entry name" value="Rhodopsin 7-helix transmembrane proteins"/>
    <property type="match status" value="1"/>
</dbReference>
<evidence type="ECO:0000256" key="2">
    <source>
        <dbReference type="SAM" id="Phobius"/>
    </source>
</evidence>
<sequence length="246" mass="27848">MGFSADLTGPLNIVIEGVFWSSMVSYVSLSLMKLYAIACPLMYWKKVTMSRVIVFIVFSWFGFVLFVIFRILLRAKCTEHTCLMLLHRIVGAVHLFCYLFTVICFLFTVSVLFAWHTQSSTNIAGKTQENIKHSFQIPMIKLSLNVATLTICHLPLAIIGVLLAFGSKHFWLEMFPCFVVSNLKFIRSLATFVQCVFMLRIVLDSLIGFATDKHIRKPLNESVSPTDNNELSGKSSMPARSTNRTL</sequence>
<dbReference type="AlphaFoldDB" id="A0A915DSS6"/>
<accession>A0A915DSS6</accession>
<keyword evidence="2" id="KW-0472">Membrane</keyword>
<keyword evidence="2" id="KW-0812">Transmembrane</keyword>
<evidence type="ECO:0000313" key="4">
    <source>
        <dbReference type="WBParaSite" id="jg23145"/>
    </source>
</evidence>
<keyword evidence="3" id="KW-1185">Reference proteome</keyword>
<dbReference type="Proteomes" id="UP000887574">
    <property type="component" value="Unplaced"/>
</dbReference>
<feature type="transmembrane region" description="Helical" evidence="2">
    <location>
        <begin position="20"/>
        <end position="43"/>
    </location>
</feature>
<proteinExistence type="predicted"/>
<dbReference type="SUPFAM" id="SSF81321">
    <property type="entry name" value="Family A G protein-coupled receptor-like"/>
    <property type="match status" value="1"/>
</dbReference>
<name>A0A915DSS6_9BILA</name>